<feature type="chain" id="PRO_5001942001" evidence="3">
    <location>
        <begin position="22"/>
        <end position="546"/>
    </location>
</feature>
<evidence type="ECO:0000256" key="2">
    <source>
        <dbReference type="SAM" id="Phobius"/>
    </source>
</evidence>
<protein>
    <submittedName>
        <fullName evidence="4">Glucose major facilitator superfamily transporter</fullName>
    </submittedName>
</protein>
<feature type="transmembrane region" description="Helical" evidence="2">
    <location>
        <begin position="214"/>
        <end position="236"/>
    </location>
</feature>
<reference evidence="4 5" key="1">
    <citation type="submission" date="2014-04" db="EMBL/GenBank/DDBJ databases">
        <title>A new species of microsporidia sheds light on the evolution of extreme parasitism.</title>
        <authorList>
            <person name="Haag K.L."/>
            <person name="James T.Y."/>
            <person name="Larsson R."/>
            <person name="Schaer T.M."/>
            <person name="Refardt D."/>
            <person name="Pombert J.-F."/>
            <person name="Ebert D."/>
        </authorList>
    </citation>
    <scope>NUCLEOTIDE SEQUENCE [LARGE SCALE GENOMIC DNA]</scope>
    <source>
        <strain evidence="4 5">UGP3</strain>
        <tissue evidence="4">Spores</tissue>
    </source>
</reference>
<feature type="transmembrane region" description="Helical" evidence="2">
    <location>
        <begin position="278"/>
        <end position="298"/>
    </location>
</feature>
<feature type="transmembrane region" description="Helical" evidence="2">
    <location>
        <begin position="307"/>
        <end position="328"/>
    </location>
</feature>
<name>A0A098VSM4_9MICR</name>
<dbReference type="VEuPathDB" id="MicrosporidiaDB:DI09_278p10"/>
<feature type="transmembrane region" description="Helical" evidence="2">
    <location>
        <begin position="186"/>
        <end position="208"/>
    </location>
</feature>
<sequence length="546" mass="60267">MNLSSLKHLFALLLLTSLTFTSNSFNSSGAGSVLRLTGACILVALSSFHVIPIFPQEFEQAENLDKLEVAYKKYPSADAMTSGASYDQAIAISPGPNTRVLMNESATHKNLGIQSSSDVIKSDKDNASASNITPPTGNVEFKISTSDITEMPSKKPSSSNMSADMNLDKSKWYYNFEFRSEIERSFAFYGFYFGGILGSVVTIFTSYYSTQENLGASATFLFFGGLISCASIYGTFLGIGRLFLGIGSGIAGTMVPIFISDSLLILDYKFIAESFTTIYPLILSGSGLFNGFLQQYWLHSYSLAWRILNCGTALLALIAFFLVFIPFFEQDFFPGKYVLYRQDLSPGNYFLSEKDSPPGEDSQPGQDSPPGEDSQPGQDLFPEENLLLKDKNISKKILIIKKTFKENIVSIFCSVIKEGRKSFLIIIFLHILQKFSLINRYFCYKGEISYSPWDISFLVELAPLLGAFLNVAINALKNLDGTSNNFIVNVANRVDMKYIGVVSGAGCTISSFLLFISLWTNIEPIKVTASFSFIFFFHSGLNLSLG</sequence>
<feature type="transmembrane region" description="Helical" evidence="2">
    <location>
        <begin position="455"/>
        <end position="476"/>
    </location>
</feature>
<dbReference type="HOGENOM" id="CLU_539764_0_0_1"/>
<keyword evidence="2" id="KW-1133">Transmembrane helix</keyword>
<accession>A0A098VSM4</accession>
<evidence type="ECO:0000256" key="3">
    <source>
        <dbReference type="SAM" id="SignalP"/>
    </source>
</evidence>
<feature type="region of interest" description="Disordered" evidence="1">
    <location>
        <begin position="354"/>
        <end position="377"/>
    </location>
</feature>
<dbReference type="EMBL" id="JMKJ01000197">
    <property type="protein sequence ID" value="KGG51789.1"/>
    <property type="molecule type" value="Genomic_DNA"/>
</dbReference>
<feature type="transmembrane region" description="Helical" evidence="2">
    <location>
        <begin position="496"/>
        <end position="520"/>
    </location>
</feature>
<evidence type="ECO:0000256" key="1">
    <source>
        <dbReference type="SAM" id="MobiDB-lite"/>
    </source>
</evidence>
<gene>
    <name evidence="4" type="ORF">DI09_278p10</name>
</gene>
<keyword evidence="2" id="KW-0812">Transmembrane</keyword>
<dbReference type="GeneID" id="25259325"/>
<dbReference type="RefSeq" id="XP_013238225.1">
    <property type="nucleotide sequence ID" value="XM_013382771.1"/>
</dbReference>
<dbReference type="Proteomes" id="UP000029725">
    <property type="component" value="Unassembled WGS sequence"/>
</dbReference>
<keyword evidence="3" id="KW-0732">Signal</keyword>
<keyword evidence="5" id="KW-1185">Reference proteome</keyword>
<keyword evidence="2" id="KW-0472">Membrane</keyword>
<evidence type="ECO:0000313" key="4">
    <source>
        <dbReference type="EMBL" id="KGG51789.1"/>
    </source>
</evidence>
<feature type="signal peptide" evidence="3">
    <location>
        <begin position="1"/>
        <end position="21"/>
    </location>
</feature>
<evidence type="ECO:0000313" key="5">
    <source>
        <dbReference type="Proteomes" id="UP000029725"/>
    </source>
</evidence>
<dbReference type="AlphaFoldDB" id="A0A098VSM4"/>
<comment type="caution">
    <text evidence="4">The sequence shown here is derived from an EMBL/GenBank/DDBJ whole genome shotgun (WGS) entry which is preliminary data.</text>
</comment>
<feature type="transmembrane region" description="Helical" evidence="2">
    <location>
        <begin position="243"/>
        <end position="266"/>
    </location>
</feature>
<organism evidence="4 5">
    <name type="scientific">Mitosporidium daphniae</name>
    <dbReference type="NCBI Taxonomy" id="1485682"/>
    <lineage>
        <taxon>Eukaryota</taxon>
        <taxon>Fungi</taxon>
        <taxon>Fungi incertae sedis</taxon>
        <taxon>Microsporidia</taxon>
        <taxon>Mitosporidium</taxon>
    </lineage>
</organism>
<proteinExistence type="predicted"/>
<dbReference type="OrthoDB" id="4540492at2759"/>